<feature type="compositionally biased region" description="Gly residues" evidence="11">
    <location>
        <begin position="402"/>
        <end position="415"/>
    </location>
</feature>
<evidence type="ECO:0000256" key="4">
    <source>
        <dbReference type="ARBA" id="ARBA00022679"/>
    </source>
</evidence>
<comment type="subcellular location">
    <subcellularLocation>
        <location evidence="10">Cell membrane</location>
        <topology evidence="10">Peripheral membrane protein</topology>
        <orientation evidence="10">Cytoplasmic side</orientation>
    </subcellularLocation>
</comment>
<dbReference type="InterPro" id="IPR007235">
    <property type="entry name" value="Glyco_trans_28_C"/>
</dbReference>
<feature type="binding site" evidence="10">
    <location>
        <begin position="13"/>
        <end position="15"/>
    </location>
    <ligand>
        <name>UDP-N-acetyl-alpha-D-glucosamine</name>
        <dbReference type="ChEBI" id="CHEBI:57705"/>
    </ligand>
</feature>
<dbReference type="Proteomes" id="UP000597761">
    <property type="component" value="Unassembled WGS sequence"/>
</dbReference>
<evidence type="ECO:0000256" key="7">
    <source>
        <dbReference type="ARBA" id="ARBA00023136"/>
    </source>
</evidence>
<evidence type="ECO:0000256" key="2">
    <source>
        <dbReference type="ARBA" id="ARBA00022618"/>
    </source>
</evidence>
<feature type="domain" description="Glycosyltransferase family 28 N-terminal" evidence="12">
    <location>
        <begin position="6"/>
        <end position="145"/>
    </location>
</feature>
<keyword evidence="9 10" id="KW-0961">Cell wall biogenesis/degradation</keyword>
<dbReference type="SUPFAM" id="SSF53756">
    <property type="entry name" value="UDP-Glycosyltransferase/glycogen phosphorylase"/>
    <property type="match status" value="1"/>
</dbReference>
<name>A0ABQ1PCH3_9MICC</name>
<keyword evidence="1 10" id="KW-1003">Cell membrane</keyword>
<feature type="region of interest" description="Disordered" evidence="11">
    <location>
        <begin position="364"/>
        <end position="415"/>
    </location>
</feature>
<evidence type="ECO:0000256" key="10">
    <source>
        <dbReference type="HAMAP-Rule" id="MF_00033"/>
    </source>
</evidence>
<keyword evidence="3 10" id="KW-0328">Glycosyltransferase</keyword>
<sequence>MRAPSIVLAGGGTAGHVSPLLAIADALRAARPDADLLAVGTATGMETRLVPAAGYRLATIDRVPLPRSLSADLLRLPTRLARAVRQAGDLLDAAHADAVVGVGGYVCTPLYLAARRRRVPIVIHEANVTAGLANRVGARFAASVGTAFAQTALPHARLVGMPMSRTIADLDRSGARAAARARFGIDPDARLLAVTGGSSGAASLNRALVSALPALAAAGITVLHVTGRGKRAESAPGIPVAGSHYTQIEYVDGMADLYAAADLLVARAGAGTVNEVAAVGLPAVFVPLPHGNGEQALNARFLVDAGAALIVRDHEFTADWIGTHVPELLHDDARLAGMAAAAADLGIRDADRAMARLVLDAAGRHASASPSPSPSARSSIDAHRTPESGPDAASIDDLASGGASGGDGDGGGVTR</sequence>
<keyword evidence="8 10" id="KW-0131">Cell cycle</keyword>
<comment type="caution">
    <text evidence="14">The sequence shown here is derived from an EMBL/GenBank/DDBJ whole genome shotgun (WGS) entry which is preliminary data.</text>
</comment>
<dbReference type="Pfam" id="PF03033">
    <property type="entry name" value="Glyco_transf_28"/>
    <property type="match status" value="1"/>
</dbReference>
<protein>
    <recommendedName>
        <fullName evidence="10">UDP-N-acetylglucosamine--N-acetylmuramyl-(pentapeptide) pyrophosphoryl-undecaprenol N-acetylglucosamine transferase</fullName>
        <ecNumber evidence="10">2.4.1.227</ecNumber>
    </recommendedName>
    <alternativeName>
        <fullName evidence="10">Undecaprenyl-PP-MurNAc-pentapeptide-UDPGlcNAc GlcNAc transferase</fullName>
    </alternativeName>
</protein>
<feature type="domain" description="Glycosyl transferase family 28 C-terminal" evidence="13">
    <location>
        <begin position="192"/>
        <end position="350"/>
    </location>
</feature>
<dbReference type="NCBIfam" id="TIGR01133">
    <property type="entry name" value="murG"/>
    <property type="match status" value="1"/>
</dbReference>
<evidence type="ECO:0000256" key="8">
    <source>
        <dbReference type="ARBA" id="ARBA00023306"/>
    </source>
</evidence>
<comment type="function">
    <text evidence="10">Cell wall formation. Catalyzes the transfer of a GlcNAc subunit on undecaprenyl-pyrophosphoryl-MurNAc-pentapeptide (lipid intermediate I) to form undecaprenyl-pyrophosphoryl-MurNAc-(pentapeptide)GlcNAc (lipid intermediate II).</text>
</comment>
<evidence type="ECO:0000313" key="15">
    <source>
        <dbReference type="Proteomes" id="UP000597761"/>
    </source>
</evidence>
<comment type="catalytic activity">
    <reaction evidence="10">
        <text>di-trans,octa-cis-undecaprenyl diphospho-N-acetyl-alpha-D-muramoyl-L-alanyl-D-glutamyl-meso-2,6-diaminopimeloyl-D-alanyl-D-alanine + UDP-N-acetyl-alpha-D-glucosamine = di-trans,octa-cis-undecaprenyl diphospho-[N-acetyl-alpha-D-glucosaminyl-(1-&gt;4)]-N-acetyl-alpha-D-muramoyl-L-alanyl-D-glutamyl-meso-2,6-diaminopimeloyl-D-alanyl-D-alanine + UDP + H(+)</text>
        <dbReference type="Rhea" id="RHEA:31227"/>
        <dbReference type="ChEBI" id="CHEBI:15378"/>
        <dbReference type="ChEBI" id="CHEBI:57705"/>
        <dbReference type="ChEBI" id="CHEBI:58223"/>
        <dbReference type="ChEBI" id="CHEBI:61387"/>
        <dbReference type="ChEBI" id="CHEBI:61388"/>
        <dbReference type="EC" id="2.4.1.227"/>
    </reaction>
</comment>
<feature type="binding site" evidence="10">
    <location>
        <position position="198"/>
    </location>
    <ligand>
        <name>UDP-N-acetyl-alpha-D-glucosamine</name>
        <dbReference type="ChEBI" id="CHEBI:57705"/>
    </ligand>
</feature>
<dbReference type="HAMAP" id="MF_00033">
    <property type="entry name" value="MurG"/>
    <property type="match status" value="1"/>
</dbReference>
<dbReference type="InterPro" id="IPR006009">
    <property type="entry name" value="GlcNAc_MurG"/>
</dbReference>
<evidence type="ECO:0000256" key="6">
    <source>
        <dbReference type="ARBA" id="ARBA00022984"/>
    </source>
</evidence>
<comment type="caution">
    <text evidence="10">Lacks conserved residue(s) required for the propagation of feature annotation.</text>
</comment>
<feature type="binding site" evidence="10">
    <location>
        <position position="127"/>
    </location>
    <ligand>
        <name>UDP-N-acetyl-alpha-D-glucosamine</name>
        <dbReference type="ChEBI" id="CHEBI:57705"/>
    </ligand>
</feature>
<evidence type="ECO:0000256" key="9">
    <source>
        <dbReference type="ARBA" id="ARBA00023316"/>
    </source>
</evidence>
<keyword evidence="4 10" id="KW-0808">Transferase</keyword>
<feature type="compositionally biased region" description="Low complexity" evidence="11">
    <location>
        <begin position="391"/>
        <end position="401"/>
    </location>
</feature>
<accession>A0ABQ1PCH3</accession>
<evidence type="ECO:0000256" key="5">
    <source>
        <dbReference type="ARBA" id="ARBA00022960"/>
    </source>
</evidence>
<comment type="pathway">
    <text evidence="10">Cell wall biogenesis; peptidoglycan biosynthesis.</text>
</comment>
<dbReference type="GO" id="GO:0016740">
    <property type="term" value="F:transferase activity"/>
    <property type="evidence" value="ECO:0007669"/>
    <property type="project" value="UniProtKB-KW"/>
</dbReference>
<dbReference type="Pfam" id="PF04101">
    <property type="entry name" value="Glyco_tran_28_C"/>
    <property type="match status" value="1"/>
</dbReference>
<dbReference type="RefSeq" id="WP_188668456.1">
    <property type="nucleotide sequence ID" value="NZ_BMJI01000014.1"/>
</dbReference>
<keyword evidence="7 10" id="KW-0472">Membrane</keyword>
<keyword evidence="6 10" id="KW-0573">Peptidoglycan synthesis</keyword>
<evidence type="ECO:0000256" key="11">
    <source>
        <dbReference type="SAM" id="MobiDB-lite"/>
    </source>
</evidence>
<dbReference type="InterPro" id="IPR004276">
    <property type="entry name" value="GlycoTrans_28_N"/>
</dbReference>
<gene>
    <name evidence="10 14" type="primary">murG</name>
    <name evidence="14" type="ORF">GCM10011512_21940</name>
</gene>
<evidence type="ECO:0000313" key="14">
    <source>
        <dbReference type="EMBL" id="GGC94545.1"/>
    </source>
</evidence>
<feature type="binding site" evidence="10">
    <location>
        <position position="295"/>
    </location>
    <ligand>
        <name>UDP-N-acetyl-alpha-D-glucosamine</name>
        <dbReference type="ChEBI" id="CHEBI:57705"/>
    </ligand>
</feature>
<keyword evidence="2 10" id="KW-0132">Cell division</keyword>
<organism evidence="14 15">
    <name type="scientific">Tersicoccus solisilvae</name>
    <dbReference type="NCBI Taxonomy" id="1882339"/>
    <lineage>
        <taxon>Bacteria</taxon>
        <taxon>Bacillati</taxon>
        <taxon>Actinomycetota</taxon>
        <taxon>Actinomycetes</taxon>
        <taxon>Micrococcales</taxon>
        <taxon>Micrococcaceae</taxon>
        <taxon>Tersicoccus</taxon>
    </lineage>
</organism>
<dbReference type="CDD" id="cd03785">
    <property type="entry name" value="GT28_MurG"/>
    <property type="match status" value="1"/>
</dbReference>
<dbReference type="EC" id="2.4.1.227" evidence="10"/>
<evidence type="ECO:0000259" key="13">
    <source>
        <dbReference type="Pfam" id="PF04101"/>
    </source>
</evidence>
<proteinExistence type="inferred from homology"/>
<evidence type="ECO:0000256" key="1">
    <source>
        <dbReference type="ARBA" id="ARBA00022475"/>
    </source>
</evidence>
<dbReference type="PANTHER" id="PTHR21015:SF22">
    <property type="entry name" value="GLYCOSYLTRANSFERASE"/>
    <property type="match status" value="1"/>
</dbReference>
<dbReference type="EMBL" id="BMJI01000014">
    <property type="protein sequence ID" value="GGC94545.1"/>
    <property type="molecule type" value="Genomic_DNA"/>
</dbReference>
<evidence type="ECO:0000256" key="3">
    <source>
        <dbReference type="ARBA" id="ARBA00022676"/>
    </source>
</evidence>
<reference evidence="15" key="1">
    <citation type="journal article" date="2019" name="Int. J. Syst. Evol. Microbiol.">
        <title>The Global Catalogue of Microorganisms (GCM) 10K type strain sequencing project: providing services to taxonomists for standard genome sequencing and annotation.</title>
        <authorList>
            <consortium name="The Broad Institute Genomics Platform"/>
            <consortium name="The Broad Institute Genome Sequencing Center for Infectious Disease"/>
            <person name="Wu L."/>
            <person name="Ma J."/>
        </authorList>
    </citation>
    <scope>NUCLEOTIDE SEQUENCE [LARGE SCALE GENOMIC DNA]</scope>
    <source>
        <strain evidence="15">CGMCC 1.15480</strain>
    </source>
</reference>
<keyword evidence="15" id="KW-1185">Reference proteome</keyword>
<comment type="similarity">
    <text evidence="10">Belongs to the glycosyltransferase 28 family. MurG subfamily.</text>
</comment>
<keyword evidence="5 10" id="KW-0133">Cell shape</keyword>
<dbReference type="PANTHER" id="PTHR21015">
    <property type="entry name" value="UDP-N-ACETYLGLUCOSAMINE--N-ACETYLMURAMYL-(PENTAPEPTIDE) PYROPHOSPHORYL-UNDECAPRENOL N-ACETYLGLUCOSAMINE TRANSFERASE 1"/>
    <property type="match status" value="1"/>
</dbReference>
<feature type="compositionally biased region" description="Low complexity" evidence="11">
    <location>
        <begin position="366"/>
        <end position="379"/>
    </location>
</feature>
<evidence type="ECO:0000259" key="12">
    <source>
        <dbReference type="Pfam" id="PF03033"/>
    </source>
</evidence>
<dbReference type="Gene3D" id="3.40.50.2000">
    <property type="entry name" value="Glycogen Phosphorylase B"/>
    <property type="match status" value="2"/>
</dbReference>